<reference evidence="2 3" key="1">
    <citation type="submission" date="2018-11" db="EMBL/GenBank/DDBJ databases">
        <title>Paraburkholderia sp. DHOA04, isolated from soil.</title>
        <authorList>
            <person name="Gao Z.-H."/>
            <person name="Qiu L.-H."/>
            <person name="Fu J.-C."/>
        </authorList>
    </citation>
    <scope>NUCLEOTIDE SEQUENCE [LARGE SCALE GENOMIC DNA]</scope>
    <source>
        <strain evidence="2 3">DHOA04</strain>
    </source>
</reference>
<dbReference type="Proteomes" id="UP000272778">
    <property type="component" value="Unassembled WGS sequence"/>
</dbReference>
<dbReference type="RefSeq" id="WP_124151288.1">
    <property type="nucleotide sequence ID" value="NZ_RQIS01000007.1"/>
</dbReference>
<evidence type="ECO:0000313" key="3">
    <source>
        <dbReference type="Proteomes" id="UP000272778"/>
    </source>
</evidence>
<dbReference type="AlphaFoldDB" id="A0A3N6N765"/>
<evidence type="ECO:0000313" key="2">
    <source>
        <dbReference type="EMBL" id="RQH06611.1"/>
    </source>
</evidence>
<proteinExistence type="predicted"/>
<feature type="compositionally biased region" description="Pro residues" evidence="1">
    <location>
        <begin position="347"/>
        <end position="365"/>
    </location>
</feature>
<dbReference type="OrthoDB" id="9154316at2"/>
<feature type="compositionally biased region" description="Low complexity" evidence="1">
    <location>
        <begin position="283"/>
        <end position="294"/>
    </location>
</feature>
<sequence>MNELAIFGTPDARTLALLKSDTSGIGAALGGGLAGGINRMSIRGKHFRFFKGGTEVGVRREHWLDVVIIAAHPEVGRIWYRTGYSKETEGQRPTCWSRDGVAPDAPMEQIPQVQTNQGWRTVNSCAECPNNIKGSGPQGVGRACAFKKRIVVVSPDDIEGDAWAFDINAMSLFGDPDPANNARSLKDYVTFLATPRSGFEKGIPPHAIITRLTFDDREAVPVVRFGVALNTEQRASFLSPAQISAAALRSRDADVLHLLNVDAQEYAAAVPVEPAADDDLHGEPQPVQQETQQETRFEPPPQEPLGLDHPDVPDALREWAKHPMVTEAMVLDELRANYPHTLDVPKPKAPPPPPPKPVAPPPPPSAAAGAAAGTARRARRTPKDAANDAMGGAPVAPQTAQTTRPRGRPRSGGFVAPAEPVNTARGFTGMNGDAQNDDEGGVQDEPGAESGLGDAFLQGKIESLLNGTDD</sequence>
<name>A0A3N6N765_9BURK</name>
<keyword evidence="3" id="KW-1185">Reference proteome</keyword>
<feature type="region of interest" description="Disordered" evidence="1">
    <location>
        <begin position="340"/>
        <end position="470"/>
    </location>
</feature>
<feature type="region of interest" description="Disordered" evidence="1">
    <location>
        <begin position="276"/>
        <end position="313"/>
    </location>
</feature>
<evidence type="ECO:0000256" key="1">
    <source>
        <dbReference type="SAM" id="MobiDB-lite"/>
    </source>
</evidence>
<gene>
    <name evidence="2" type="ORF">D1Y85_12120</name>
</gene>
<comment type="caution">
    <text evidence="2">The sequence shown here is derived from an EMBL/GenBank/DDBJ whole genome shotgun (WGS) entry which is preliminary data.</text>
</comment>
<feature type="compositionally biased region" description="Low complexity" evidence="1">
    <location>
        <begin position="366"/>
        <end position="375"/>
    </location>
</feature>
<protein>
    <submittedName>
        <fullName evidence="2">Uncharacterized protein</fullName>
    </submittedName>
</protein>
<dbReference type="EMBL" id="RQIS01000007">
    <property type="protein sequence ID" value="RQH06611.1"/>
    <property type="molecule type" value="Genomic_DNA"/>
</dbReference>
<organism evidence="2 3">
    <name type="scientific">Paraburkholderia dinghuensis</name>
    <dbReference type="NCBI Taxonomy" id="2305225"/>
    <lineage>
        <taxon>Bacteria</taxon>
        <taxon>Pseudomonadati</taxon>
        <taxon>Pseudomonadota</taxon>
        <taxon>Betaproteobacteria</taxon>
        <taxon>Burkholderiales</taxon>
        <taxon>Burkholderiaceae</taxon>
        <taxon>Paraburkholderia</taxon>
    </lineage>
</organism>
<accession>A0A3N6N765</accession>